<gene>
    <name evidence="2" type="ORF">KDD17_00920</name>
</gene>
<evidence type="ECO:0008006" key="4">
    <source>
        <dbReference type="Google" id="ProtNLM"/>
    </source>
</evidence>
<dbReference type="EMBL" id="CP073581">
    <property type="protein sequence ID" value="QUJ76664.1"/>
    <property type="molecule type" value="Genomic_DNA"/>
</dbReference>
<evidence type="ECO:0000313" key="3">
    <source>
        <dbReference type="Proteomes" id="UP000683291"/>
    </source>
</evidence>
<keyword evidence="3" id="KW-1185">Reference proteome</keyword>
<dbReference type="Proteomes" id="UP000683291">
    <property type="component" value="Chromosome 1"/>
</dbReference>
<dbReference type="RefSeq" id="WP_212704861.1">
    <property type="nucleotide sequence ID" value="NZ_CP073581.1"/>
</dbReference>
<organism evidence="2 3">
    <name type="scientific">Sulfitobacter albidus</name>
    <dbReference type="NCBI Taxonomy" id="2829501"/>
    <lineage>
        <taxon>Bacteria</taxon>
        <taxon>Pseudomonadati</taxon>
        <taxon>Pseudomonadota</taxon>
        <taxon>Alphaproteobacteria</taxon>
        <taxon>Rhodobacterales</taxon>
        <taxon>Roseobacteraceae</taxon>
        <taxon>Sulfitobacter</taxon>
    </lineage>
</organism>
<feature type="compositionally biased region" description="Polar residues" evidence="1">
    <location>
        <begin position="1"/>
        <end position="17"/>
    </location>
</feature>
<evidence type="ECO:0000256" key="1">
    <source>
        <dbReference type="SAM" id="MobiDB-lite"/>
    </source>
</evidence>
<sequence>MTQKDTGESANTRSKQSAAAEREARLKQALKANMGRRKAQARAREAQGDTGTVQQAPKKED</sequence>
<accession>A0A975JDV1</accession>
<name>A0A975JDV1_9RHOB</name>
<dbReference type="AlphaFoldDB" id="A0A975JDV1"/>
<dbReference type="KEGG" id="sual:KDD17_00920"/>
<protein>
    <recommendedName>
        <fullName evidence="4">DUF4169 family protein</fullName>
    </recommendedName>
</protein>
<reference evidence="2" key="1">
    <citation type="submission" date="2021-04" db="EMBL/GenBank/DDBJ databases">
        <title>Complete genome sequence for Sulfitobacter sp. strain JK7-1.</title>
        <authorList>
            <person name="Park S.-J."/>
        </authorList>
    </citation>
    <scope>NUCLEOTIDE SEQUENCE</scope>
    <source>
        <strain evidence="2">JK7-1</strain>
    </source>
</reference>
<evidence type="ECO:0000313" key="2">
    <source>
        <dbReference type="EMBL" id="QUJ76664.1"/>
    </source>
</evidence>
<feature type="region of interest" description="Disordered" evidence="1">
    <location>
        <begin position="1"/>
        <end position="61"/>
    </location>
</feature>
<proteinExistence type="predicted"/>